<dbReference type="RefSeq" id="WP_408083862.1">
    <property type="nucleotide sequence ID" value="NZ_JBELPZ010000002.1"/>
</dbReference>
<evidence type="ECO:0000313" key="1">
    <source>
        <dbReference type="EMBL" id="MFL9843608.1"/>
    </source>
</evidence>
<dbReference type="InterPro" id="IPR026341">
    <property type="entry name" value="T9SS_type_B"/>
</dbReference>
<dbReference type="Gene3D" id="2.60.40.740">
    <property type="match status" value="1"/>
</dbReference>
<protein>
    <submittedName>
        <fullName evidence="1">T9SS type B sorting domain-containing protein</fullName>
    </submittedName>
</protein>
<dbReference type="EMBL" id="JBELPZ010000002">
    <property type="protein sequence ID" value="MFL9843608.1"/>
    <property type="molecule type" value="Genomic_DNA"/>
</dbReference>
<gene>
    <name evidence="1" type="ORF">ABS766_04170</name>
</gene>
<dbReference type="NCBIfam" id="TIGR04131">
    <property type="entry name" value="Bac_Flav_CTERM"/>
    <property type="match status" value="1"/>
</dbReference>
<proteinExistence type="predicted"/>
<dbReference type="Proteomes" id="UP001629156">
    <property type="component" value="Unassembled WGS sequence"/>
</dbReference>
<keyword evidence="2" id="KW-1185">Reference proteome</keyword>
<comment type="caution">
    <text evidence="1">The sequence shown here is derived from an EMBL/GenBank/DDBJ whole genome shotgun (WGS) entry which is preliminary data.</text>
</comment>
<reference evidence="1 2" key="1">
    <citation type="submission" date="2024-06" db="EMBL/GenBank/DDBJ databases">
        <authorList>
            <person name="Kaempfer P."/>
            <person name="Viver T."/>
        </authorList>
    </citation>
    <scope>NUCLEOTIDE SEQUENCE [LARGE SCALE GENOMIC DNA]</scope>
    <source>
        <strain evidence="1 2">ST-119</strain>
    </source>
</reference>
<dbReference type="Pfam" id="PF13585">
    <property type="entry name" value="CHU_C"/>
    <property type="match status" value="1"/>
</dbReference>
<name>A0ABW8YTW8_9FLAO</name>
<evidence type="ECO:0000313" key="2">
    <source>
        <dbReference type="Proteomes" id="UP001629156"/>
    </source>
</evidence>
<sequence>MPALWAQDFTLTVAVTPETCDGNGALTFTVQNADPGAAVNYKVYLLPDTTNAISDSEATGVTGLQSGTYLVVATQVVNGTTFTDEEEVVIDNNVVPLNYYISSKNALCGYDGNMEVYITSGTAVTYEIINGPVTAPPQTSGVFDNLPAGTYEVRVTDNCGFAVVKTRILFTDGPILTVTDPGFPDSALPDCDHLTITHMVAAQTYPEVGIPYPLTAHYTVYPPDGSTPIEYTTVISSGNPDFAQLNQVIPFYYDTPYYVDLILTDPCGVEYKVLNSVVNQHLIGVMSFVFASCGEYFMKLNVFKYGEPYTVNFTSTPAGFDPEILNTQYPGPFSANEIIFGDLENTVPFGIYEYEITDSCGRTFYGSDELEVPDDPEPTILPYNSDCNGGFGGFEAFITDYIIASVKITEAPQQYIDMLPNGLPSDISANINDEGKISINGLPPGDYTLEITDTCGTIYIREVIIPPFANASVGAQGRPDCTPGMGTVRLSPSPGPFTSVTIADAPAAFIADNPLPYDASYNINANGSFYMDNLPPGNYQFVSNTECVTDYVTDIPITAYEVTLNDVYITRYCGSFDLSLFHESNGVAFVSFWLQKLVDPVNNVWGHPSTGEVYPEGEEPDEENSLELTNNSTLSTQFFTGTFRVVKYFLTYGSGNTATTKNCVETLYEFNFTDTLVLDDIIRLTCVGNDTDIQVNVEGVTPITYAIIKKNGQPFYIDNGENNIFYGLENAQYTLHVEDPCGNVIEPTFSISELPSLVNATDPPSLETCDEGNDETETFDLSVQDAIILNGQDPATFMLTYHHTVEDAEAGTNPLPDVITSGPTTIYARVSHISDYSCYALASFEINLWQPPVIEMEEIWPVCEGEEVTITAQEGYVSYEWSNGETTPSITVMEEGSYTVNVKDENGCTGTKTVTVIQSAKPSIATVEIKDWTDHDNVLTVLVNQTEGVAGNFEYSLNGIVYQESNTFTGLTPGMYVVYVRDRLGCGTDLDTAYLLTYPKFFTPNGDTINETWRIQFSAAEPELMTFIYDRYGKLITGFDVNSIGWDGTFNGKPLPSTDYWFVVKRQDGKEYRGHFSLIR</sequence>
<organism evidence="1 2">
    <name type="scientific">Flavobacterium rhizosphaerae</name>
    <dbReference type="NCBI Taxonomy" id="3163298"/>
    <lineage>
        <taxon>Bacteria</taxon>
        <taxon>Pseudomonadati</taxon>
        <taxon>Bacteroidota</taxon>
        <taxon>Flavobacteriia</taxon>
        <taxon>Flavobacteriales</taxon>
        <taxon>Flavobacteriaceae</taxon>
        <taxon>Flavobacterium</taxon>
    </lineage>
</organism>
<accession>A0ABW8YTW8</accession>